<comment type="similarity">
    <text evidence="1">Belongs to the NAD(P)-dependent epimerase/dehydratase family.</text>
</comment>
<protein>
    <submittedName>
        <fullName evidence="3">Nucleoside-diphosphate-sugar epimerase</fullName>
    </submittedName>
</protein>
<proteinExistence type="inferred from homology"/>
<dbReference type="Pfam" id="PF01370">
    <property type="entry name" value="Epimerase"/>
    <property type="match status" value="1"/>
</dbReference>
<organism evidence="3 4">
    <name type="scientific">Haloarcula vallismortis</name>
    <name type="common">Halobacterium vallismortis</name>
    <dbReference type="NCBI Taxonomy" id="28442"/>
    <lineage>
        <taxon>Archaea</taxon>
        <taxon>Methanobacteriati</taxon>
        <taxon>Methanobacteriota</taxon>
        <taxon>Stenosarchaea group</taxon>
        <taxon>Halobacteria</taxon>
        <taxon>Halobacteriales</taxon>
        <taxon>Haloarculaceae</taxon>
        <taxon>Haloarcula</taxon>
    </lineage>
</organism>
<name>A0A1H2QHT2_HALVA</name>
<sequence length="331" mass="36428">MSETEPTNESPHVAVTGGAGYIGSRVIYELQQAHPDWEITAIDNFYLGSVRSVGDVDIEHVDIRDRDRLEAALDGADVVMHLAAISGVDDCEAKQDLAYEVNVQGTDNIAWFCRKTGAALIFPFSMAVIGDPQEFPITVDHPRDPLNWYGRTKLLNERAIETYADGAFPAHQFMISNLYGSHEIDGQTVSKGTVINFFVNRALAGETLTVYEPGTQSRNFIHVKDVARAYVDSCERLLEQLDRGETGIEKYEIASDEDPSVHTVAELVKDVAAEVADIDADVELVENPRGDDETLVDSFPVDTERTADALGWTPEHNVESAIRTVLESATT</sequence>
<dbReference type="Proteomes" id="UP000182573">
    <property type="component" value="Unassembled WGS sequence"/>
</dbReference>
<reference evidence="3 4" key="1">
    <citation type="submission" date="2016-10" db="EMBL/GenBank/DDBJ databases">
        <authorList>
            <person name="de Groot N.N."/>
        </authorList>
    </citation>
    <scope>NUCLEOTIDE SEQUENCE [LARGE SCALE GENOMIC DNA]</scope>
    <source>
        <strain evidence="3 4">DSM 3756</strain>
    </source>
</reference>
<evidence type="ECO:0000313" key="3">
    <source>
        <dbReference type="EMBL" id="SDW06753.1"/>
    </source>
</evidence>
<dbReference type="RefSeq" id="WP_004518468.1">
    <property type="nucleotide sequence ID" value="NZ_FNOF01000001.1"/>
</dbReference>
<dbReference type="CDD" id="cd08946">
    <property type="entry name" value="SDR_e"/>
    <property type="match status" value="1"/>
</dbReference>
<evidence type="ECO:0000313" key="4">
    <source>
        <dbReference type="Proteomes" id="UP000182573"/>
    </source>
</evidence>
<feature type="domain" description="NAD-dependent epimerase/dehydratase" evidence="2">
    <location>
        <begin position="13"/>
        <end position="232"/>
    </location>
</feature>
<dbReference type="SUPFAM" id="SSF51735">
    <property type="entry name" value="NAD(P)-binding Rossmann-fold domains"/>
    <property type="match status" value="1"/>
</dbReference>
<dbReference type="EMBL" id="FNOF01000001">
    <property type="protein sequence ID" value="SDW06753.1"/>
    <property type="molecule type" value="Genomic_DNA"/>
</dbReference>
<dbReference type="InterPro" id="IPR036291">
    <property type="entry name" value="NAD(P)-bd_dom_sf"/>
</dbReference>
<evidence type="ECO:0000259" key="2">
    <source>
        <dbReference type="Pfam" id="PF01370"/>
    </source>
</evidence>
<dbReference type="STRING" id="28442.SAMN05443574_101243"/>
<evidence type="ECO:0000256" key="1">
    <source>
        <dbReference type="ARBA" id="ARBA00007637"/>
    </source>
</evidence>
<gene>
    <name evidence="3" type="ORF">SAMN05443574_101243</name>
</gene>
<dbReference type="InterPro" id="IPR001509">
    <property type="entry name" value="Epimerase_deHydtase"/>
</dbReference>
<dbReference type="Gene3D" id="3.40.50.720">
    <property type="entry name" value="NAD(P)-binding Rossmann-like Domain"/>
    <property type="match status" value="1"/>
</dbReference>
<accession>A0A1H2QHT2</accession>
<dbReference type="AlphaFoldDB" id="A0A1H2QHT2"/>
<dbReference type="PANTHER" id="PTHR43000">
    <property type="entry name" value="DTDP-D-GLUCOSE 4,6-DEHYDRATASE-RELATED"/>
    <property type="match status" value="1"/>
</dbReference>